<keyword evidence="1" id="KW-1133">Transmembrane helix</keyword>
<accession>A0A162GPC7</accession>
<name>A0A162GPC7_BDEBC</name>
<evidence type="ECO:0000313" key="3">
    <source>
        <dbReference type="Proteomes" id="UP000075799"/>
    </source>
</evidence>
<keyword evidence="1" id="KW-0472">Membrane</keyword>
<feature type="transmembrane region" description="Helical" evidence="1">
    <location>
        <begin position="151"/>
        <end position="180"/>
    </location>
</feature>
<reference evidence="2 3" key="1">
    <citation type="submission" date="2016-03" db="EMBL/GenBank/DDBJ databases">
        <authorList>
            <person name="Ploux O."/>
        </authorList>
    </citation>
    <scope>NUCLEOTIDE SEQUENCE [LARGE SCALE GENOMIC DNA]</scope>
    <source>
        <strain evidence="2 3">EC13</strain>
    </source>
</reference>
<evidence type="ECO:0008006" key="4">
    <source>
        <dbReference type="Google" id="ProtNLM"/>
    </source>
</evidence>
<organism evidence="2 3">
    <name type="scientific">Bdellovibrio bacteriovorus</name>
    <dbReference type="NCBI Taxonomy" id="959"/>
    <lineage>
        <taxon>Bacteria</taxon>
        <taxon>Pseudomonadati</taxon>
        <taxon>Bdellovibrionota</taxon>
        <taxon>Bdellovibrionia</taxon>
        <taxon>Bdellovibrionales</taxon>
        <taxon>Pseudobdellovibrionaceae</taxon>
        <taxon>Bdellovibrio</taxon>
    </lineage>
</organism>
<comment type="caution">
    <text evidence="2">The sequence shown here is derived from an EMBL/GenBank/DDBJ whole genome shotgun (WGS) entry which is preliminary data.</text>
</comment>
<dbReference type="OrthoDB" id="9804829at2"/>
<gene>
    <name evidence="2" type="ORF">AZI87_05155</name>
</gene>
<feature type="transmembrane region" description="Helical" evidence="1">
    <location>
        <begin position="98"/>
        <end position="118"/>
    </location>
</feature>
<dbReference type="AlphaFoldDB" id="A0A162GPC7"/>
<sequence>MTKQEFLKNLKEELEKNKVQNVQDILTDYEEHFVHGLSKGKTEVEICEGLGFPSVIAKAYQTESLISEIKNPEKGFNLSLAVTVIGRLLVIAPFNFLILFIPGVVIFALLASGWAVSVAIGSASLALLSMLPFLGTVSAGAWAWVTGLSTSFGLLGLAILGGMVMFVITKYIVLAIISYLQWNLKFILQK</sequence>
<protein>
    <recommendedName>
        <fullName evidence="4">DUF1700 domain-containing protein</fullName>
    </recommendedName>
</protein>
<dbReference type="RefSeq" id="WP_063205319.1">
    <property type="nucleotide sequence ID" value="NZ_LUKD01000001.1"/>
</dbReference>
<keyword evidence="1" id="KW-0812">Transmembrane</keyword>
<evidence type="ECO:0000256" key="1">
    <source>
        <dbReference type="SAM" id="Phobius"/>
    </source>
</evidence>
<dbReference type="Pfam" id="PF22564">
    <property type="entry name" value="HAAS"/>
    <property type="match status" value="1"/>
</dbReference>
<proteinExistence type="predicted"/>
<dbReference type="Proteomes" id="UP000075799">
    <property type="component" value="Unassembled WGS sequence"/>
</dbReference>
<feature type="transmembrane region" description="Helical" evidence="1">
    <location>
        <begin position="125"/>
        <end position="145"/>
    </location>
</feature>
<dbReference type="EMBL" id="LUKD01000001">
    <property type="protein sequence ID" value="KYG68625.1"/>
    <property type="molecule type" value="Genomic_DNA"/>
</dbReference>
<evidence type="ECO:0000313" key="2">
    <source>
        <dbReference type="EMBL" id="KYG68625.1"/>
    </source>
</evidence>